<gene>
    <name evidence="2" type="ORF">E3N88_26554</name>
</gene>
<keyword evidence="3" id="KW-1185">Reference proteome</keyword>
<dbReference type="AlphaFoldDB" id="A0A5N6MU33"/>
<feature type="region of interest" description="Disordered" evidence="1">
    <location>
        <begin position="198"/>
        <end position="235"/>
    </location>
</feature>
<dbReference type="EMBL" id="SZYD01000014">
    <property type="protein sequence ID" value="KAD4177963.1"/>
    <property type="molecule type" value="Genomic_DNA"/>
</dbReference>
<proteinExistence type="predicted"/>
<accession>A0A5N6MU33</accession>
<reference evidence="2 3" key="1">
    <citation type="submission" date="2019-05" db="EMBL/GenBank/DDBJ databases">
        <title>Mikania micrantha, genome provides insights into the molecular mechanism of rapid growth.</title>
        <authorList>
            <person name="Liu B."/>
        </authorList>
    </citation>
    <scope>NUCLEOTIDE SEQUENCE [LARGE SCALE GENOMIC DNA]</scope>
    <source>
        <strain evidence="2">NLD-2019</strain>
        <tissue evidence="2">Leaf</tissue>
    </source>
</reference>
<sequence length="250" mass="28194">MAYTAVNVVPTVSLIRFFSYLVKNEDWFTIQRHGFLVDTPRLEAEFANLPFVPSWNVTNKDFLSDPVVCRNVVKEFVSHGQRLVAASMDDEALRDGFATQWAQFGSFLPKICQRWAFSFSTQEKSRTKLSIEGRAMLILERKAFKAEEGELKFHANQELKAQVAPISAEHEWLFAEGFAQIVVRLQCTMTSAMSSFEPSLRSTESHGASVETSKQSPSIGRDNSFIDSSGSDPMEQYCSRCSTFTSVKQD</sequence>
<comment type="caution">
    <text evidence="2">The sequence shown here is derived from an EMBL/GenBank/DDBJ whole genome shotgun (WGS) entry which is preliminary data.</text>
</comment>
<evidence type="ECO:0000313" key="3">
    <source>
        <dbReference type="Proteomes" id="UP000326396"/>
    </source>
</evidence>
<protein>
    <submittedName>
        <fullName evidence="2">Uncharacterized protein</fullName>
    </submittedName>
</protein>
<evidence type="ECO:0000313" key="2">
    <source>
        <dbReference type="EMBL" id="KAD4177963.1"/>
    </source>
</evidence>
<dbReference type="Proteomes" id="UP000326396">
    <property type="component" value="Linkage Group LG4"/>
</dbReference>
<name>A0A5N6MU33_9ASTR</name>
<feature type="compositionally biased region" description="Polar residues" evidence="1">
    <location>
        <begin position="198"/>
        <end position="218"/>
    </location>
</feature>
<evidence type="ECO:0000256" key="1">
    <source>
        <dbReference type="SAM" id="MobiDB-lite"/>
    </source>
</evidence>
<organism evidence="2 3">
    <name type="scientific">Mikania micrantha</name>
    <name type="common">bitter vine</name>
    <dbReference type="NCBI Taxonomy" id="192012"/>
    <lineage>
        <taxon>Eukaryota</taxon>
        <taxon>Viridiplantae</taxon>
        <taxon>Streptophyta</taxon>
        <taxon>Embryophyta</taxon>
        <taxon>Tracheophyta</taxon>
        <taxon>Spermatophyta</taxon>
        <taxon>Magnoliopsida</taxon>
        <taxon>eudicotyledons</taxon>
        <taxon>Gunneridae</taxon>
        <taxon>Pentapetalae</taxon>
        <taxon>asterids</taxon>
        <taxon>campanulids</taxon>
        <taxon>Asterales</taxon>
        <taxon>Asteraceae</taxon>
        <taxon>Asteroideae</taxon>
        <taxon>Heliantheae alliance</taxon>
        <taxon>Eupatorieae</taxon>
        <taxon>Mikania</taxon>
    </lineage>
</organism>